<feature type="region of interest" description="Disordered" evidence="8">
    <location>
        <begin position="470"/>
        <end position="495"/>
    </location>
</feature>
<dbReference type="InterPro" id="IPR051648">
    <property type="entry name" value="CWI-Assembly_Regulator"/>
</dbReference>
<evidence type="ECO:0000256" key="1">
    <source>
        <dbReference type="ARBA" id="ARBA00004191"/>
    </source>
</evidence>
<dbReference type="GO" id="GO:0031505">
    <property type="term" value="P:fungal-type cell wall organization"/>
    <property type="evidence" value="ECO:0007669"/>
    <property type="project" value="TreeGrafter"/>
</dbReference>
<evidence type="ECO:0000256" key="7">
    <source>
        <dbReference type="ARBA" id="ARBA00023180"/>
    </source>
</evidence>
<protein>
    <submittedName>
        <fullName evidence="10">Uncharacterized protein</fullName>
    </submittedName>
</protein>
<keyword evidence="11" id="KW-1185">Reference proteome</keyword>
<name>A0AAI9WZL3_9ASCO</name>
<dbReference type="InterPro" id="IPR036941">
    <property type="entry name" value="Rcpt_L-dom_sf"/>
</dbReference>
<keyword evidence="5" id="KW-0964">Secreted</keyword>
<evidence type="ECO:0000256" key="4">
    <source>
        <dbReference type="ARBA" id="ARBA00022512"/>
    </source>
</evidence>
<dbReference type="GO" id="GO:0005886">
    <property type="term" value="C:plasma membrane"/>
    <property type="evidence" value="ECO:0007669"/>
    <property type="project" value="UniProtKB-SubCell"/>
</dbReference>
<evidence type="ECO:0000256" key="6">
    <source>
        <dbReference type="ARBA" id="ARBA00022729"/>
    </source>
</evidence>
<feature type="region of interest" description="Disordered" evidence="8">
    <location>
        <begin position="68"/>
        <end position="97"/>
    </location>
</feature>
<dbReference type="SUPFAM" id="SSF52058">
    <property type="entry name" value="L domain-like"/>
    <property type="match status" value="2"/>
</dbReference>
<evidence type="ECO:0000256" key="5">
    <source>
        <dbReference type="ARBA" id="ARBA00022525"/>
    </source>
</evidence>
<dbReference type="Proteomes" id="UP001202479">
    <property type="component" value="Unassembled WGS sequence"/>
</dbReference>
<evidence type="ECO:0000256" key="3">
    <source>
        <dbReference type="ARBA" id="ARBA00005798"/>
    </source>
</evidence>
<organism evidence="10 11">
    <name type="scientific">Candida oxycetoniae</name>
    <dbReference type="NCBI Taxonomy" id="497107"/>
    <lineage>
        <taxon>Eukaryota</taxon>
        <taxon>Fungi</taxon>
        <taxon>Dikarya</taxon>
        <taxon>Ascomycota</taxon>
        <taxon>Saccharomycotina</taxon>
        <taxon>Pichiomycetes</taxon>
        <taxon>Debaryomycetaceae</taxon>
        <taxon>Candida/Lodderomyces clade</taxon>
        <taxon>Candida</taxon>
    </lineage>
</organism>
<keyword evidence="4" id="KW-0134">Cell wall</keyword>
<keyword evidence="7" id="KW-0325">Glycoprotein</keyword>
<dbReference type="PANTHER" id="PTHR31018:SF3">
    <property type="entry name" value="RECEPTOR PROTEIN-TYROSINE KINASE"/>
    <property type="match status" value="1"/>
</dbReference>
<dbReference type="Gene3D" id="3.80.20.20">
    <property type="entry name" value="Receptor L-domain"/>
    <property type="match status" value="1"/>
</dbReference>
<feature type="chain" id="PRO_5042536273" evidence="9">
    <location>
        <begin position="19"/>
        <end position="522"/>
    </location>
</feature>
<dbReference type="RefSeq" id="XP_049181770.1">
    <property type="nucleotide sequence ID" value="XM_049322347.1"/>
</dbReference>
<evidence type="ECO:0000256" key="2">
    <source>
        <dbReference type="ARBA" id="ARBA00004609"/>
    </source>
</evidence>
<comment type="caution">
    <text evidence="10">The sequence shown here is derived from an EMBL/GenBank/DDBJ whole genome shotgun (WGS) entry which is preliminary data.</text>
</comment>
<comment type="similarity">
    <text evidence="3">Belongs to the SPS2 family.</text>
</comment>
<proteinExistence type="inferred from homology"/>
<accession>A0AAI9WZL3</accession>
<evidence type="ECO:0000256" key="8">
    <source>
        <dbReference type="SAM" id="MobiDB-lite"/>
    </source>
</evidence>
<dbReference type="GO" id="GO:0009986">
    <property type="term" value="C:cell surface"/>
    <property type="evidence" value="ECO:0007669"/>
    <property type="project" value="TreeGrafter"/>
</dbReference>
<dbReference type="GO" id="GO:0009277">
    <property type="term" value="C:fungal-type cell wall"/>
    <property type="evidence" value="ECO:0007669"/>
    <property type="project" value="TreeGrafter"/>
</dbReference>
<reference evidence="10" key="1">
    <citation type="journal article" date="2022" name="DNA Res.">
        <title>Genome analysis of five recently described species of the CUG-Ser clade uncovers Candida theae as a new hybrid lineage with pathogenic potential in the Candida parapsilosis species complex.</title>
        <authorList>
            <person name="Mixao V."/>
            <person name="Del Olmo V."/>
            <person name="Hegedusova E."/>
            <person name="Saus E."/>
            <person name="Pryszcz L."/>
            <person name="Cillingova A."/>
            <person name="Nosek J."/>
            <person name="Gabaldon T."/>
        </authorList>
    </citation>
    <scope>NUCLEOTIDE SEQUENCE</scope>
    <source>
        <strain evidence="10">CBS 10844</strain>
    </source>
</reference>
<feature type="compositionally biased region" description="Low complexity" evidence="8">
    <location>
        <begin position="473"/>
        <end position="487"/>
    </location>
</feature>
<sequence>MILLILIIYLTYFAQSLGVENDPLVEVIKENELLASSLVQPASENIANFQTLKILEQLEKLPEFTQFGQDGHEKGEQQEGGQEKPQDTKDNKESSIPSHCQKKEIHIHSLQDLNAIIECETIIGDIIISEFDYPIITLAKLSKLEGNLTIYKSPELVRVESPQLSSIEGWFKLYELTSLALISFPSLKKVKILCWEILPILSNVQFNHEIHGIESITISDTSLTGFSGFLANELKVLDINNNRFLDSIECNVETISDYFHLSANAKEIKVNLPNLKKVNELSINNVEILQLDNLERIDNSMKLNDNFFHSIKFLKLKYIGGTLDLSKNSKLTSIDFPQLNEVQGGLMLIKNPLIEKVNCFPNLNIIGGALEIKGPITDISLKDLKLVKGSAIISSTSPAFDCEKWSKSEVLLVVRGGKIECTNSNNEKITSKTKENGGGGGGGAAAPAVGFTNNNNNNNNNGAKYLKKNTTASSMSTKQQSGSSGTSDATPTSLSLSSNDTGNMVLILLLHLLALSFVDVSL</sequence>
<evidence type="ECO:0000313" key="11">
    <source>
        <dbReference type="Proteomes" id="UP001202479"/>
    </source>
</evidence>
<dbReference type="AlphaFoldDB" id="A0AAI9WZL3"/>
<dbReference type="EMBL" id="JAHUZD010000026">
    <property type="protein sequence ID" value="KAI3406025.2"/>
    <property type="molecule type" value="Genomic_DNA"/>
</dbReference>
<feature type="signal peptide" evidence="9">
    <location>
        <begin position="1"/>
        <end position="18"/>
    </location>
</feature>
<keyword evidence="6 9" id="KW-0732">Signal</keyword>
<dbReference type="GeneID" id="73378861"/>
<evidence type="ECO:0000256" key="9">
    <source>
        <dbReference type="SAM" id="SignalP"/>
    </source>
</evidence>
<feature type="compositionally biased region" description="Basic and acidic residues" evidence="8">
    <location>
        <begin position="70"/>
        <end position="93"/>
    </location>
</feature>
<dbReference type="PANTHER" id="PTHR31018">
    <property type="entry name" value="SPORULATION-SPECIFIC PROTEIN-RELATED"/>
    <property type="match status" value="1"/>
</dbReference>
<comment type="subcellular location">
    <subcellularLocation>
        <location evidence="2">Cell membrane</location>
        <topology evidence="2">Lipid-anchor</topology>
        <topology evidence="2">GPI-anchor</topology>
    </subcellularLocation>
    <subcellularLocation>
        <location evidence="1">Secreted</location>
        <location evidence="1">Cell wall</location>
    </subcellularLocation>
</comment>
<evidence type="ECO:0000313" key="10">
    <source>
        <dbReference type="EMBL" id="KAI3406025.2"/>
    </source>
</evidence>
<gene>
    <name evidence="10" type="ORF">KGF56_001244</name>
</gene>